<evidence type="ECO:0000313" key="1">
    <source>
        <dbReference type="EMBL" id="PWK90322.1"/>
    </source>
</evidence>
<evidence type="ECO:0000313" key="2">
    <source>
        <dbReference type="Proteomes" id="UP000246005"/>
    </source>
</evidence>
<dbReference type="AlphaFoldDB" id="A0A316I9W1"/>
<reference evidence="1 2" key="1">
    <citation type="submission" date="2018-05" db="EMBL/GenBank/DDBJ databases">
        <title>Genomic Encyclopedia of Type Strains, Phase IV (KMG-IV): sequencing the most valuable type-strain genomes for metagenomic binning, comparative biology and taxonomic classification.</title>
        <authorList>
            <person name="Goeker M."/>
        </authorList>
    </citation>
    <scope>NUCLEOTIDE SEQUENCE [LARGE SCALE GENOMIC DNA]</scope>
    <source>
        <strain evidence="1 2">DSM 45480</strain>
    </source>
</reference>
<organism evidence="1 2">
    <name type="scientific">Lentzea atacamensis</name>
    <dbReference type="NCBI Taxonomy" id="531938"/>
    <lineage>
        <taxon>Bacteria</taxon>
        <taxon>Bacillati</taxon>
        <taxon>Actinomycetota</taxon>
        <taxon>Actinomycetes</taxon>
        <taxon>Pseudonocardiales</taxon>
        <taxon>Pseudonocardiaceae</taxon>
        <taxon>Lentzea</taxon>
    </lineage>
</organism>
<name>A0A316I9W1_9PSEU</name>
<gene>
    <name evidence="1" type="ORF">C8D88_101338</name>
</gene>
<accession>A0A316I9W1</accession>
<sequence length="94" mass="10276">MSVEPGRICAPDVATKRRIWDQMIASKQTVSAYSVHLLDGDVVGMRLTRAQAEGYECLTCKTQCGQGSEAFRPVGNIPNVSRVFRCVACLDGVR</sequence>
<dbReference type="Proteomes" id="UP000246005">
    <property type="component" value="Unassembled WGS sequence"/>
</dbReference>
<dbReference type="EMBL" id="QGHB01000001">
    <property type="protein sequence ID" value="PWK90322.1"/>
    <property type="molecule type" value="Genomic_DNA"/>
</dbReference>
<proteinExistence type="predicted"/>
<protein>
    <submittedName>
        <fullName evidence="1">Uncharacterized protein</fullName>
    </submittedName>
</protein>
<comment type="caution">
    <text evidence="1">The sequence shown here is derived from an EMBL/GenBank/DDBJ whole genome shotgun (WGS) entry which is preliminary data.</text>
</comment>